<comment type="caution">
    <text evidence="1">The sequence shown here is derived from an EMBL/GenBank/DDBJ whole genome shotgun (WGS) entry which is preliminary data.</text>
</comment>
<protein>
    <submittedName>
        <fullName evidence="1">Uncharacterized protein</fullName>
    </submittedName>
</protein>
<reference evidence="1" key="1">
    <citation type="journal article" date="2015" name="Nature">
        <title>Complex archaea that bridge the gap between prokaryotes and eukaryotes.</title>
        <authorList>
            <person name="Spang A."/>
            <person name="Saw J.H."/>
            <person name="Jorgensen S.L."/>
            <person name="Zaremba-Niedzwiedzka K."/>
            <person name="Martijn J."/>
            <person name="Lind A.E."/>
            <person name="van Eijk R."/>
            <person name="Schleper C."/>
            <person name="Guy L."/>
            <person name="Ettema T.J."/>
        </authorList>
    </citation>
    <scope>NUCLEOTIDE SEQUENCE</scope>
</reference>
<accession>A0A0F9MS86</accession>
<proteinExistence type="predicted"/>
<evidence type="ECO:0000313" key="1">
    <source>
        <dbReference type="EMBL" id="KKN08599.1"/>
    </source>
</evidence>
<gene>
    <name evidence="1" type="ORF">LCGC14_1055140</name>
</gene>
<sequence>MYSASFSRRNGGRSLENSKSFGSVAMQARLEVYNTPQI</sequence>
<dbReference type="EMBL" id="LAZR01004436">
    <property type="protein sequence ID" value="KKN08599.1"/>
    <property type="molecule type" value="Genomic_DNA"/>
</dbReference>
<organism evidence="1">
    <name type="scientific">marine sediment metagenome</name>
    <dbReference type="NCBI Taxonomy" id="412755"/>
    <lineage>
        <taxon>unclassified sequences</taxon>
        <taxon>metagenomes</taxon>
        <taxon>ecological metagenomes</taxon>
    </lineage>
</organism>
<name>A0A0F9MS86_9ZZZZ</name>
<dbReference type="AlphaFoldDB" id="A0A0F9MS86"/>